<name>A0ABR9XEH6_9SPHI</name>
<reference evidence="2 3" key="1">
    <citation type="submission" date="2020-10" db="EMBL/GenBank/DDBJ databases">
        <title>Mucilaginibacter mali sp. nov., isolated from rhizosphere soil of apple orchard.</title>
        <authorList>
            <person name="Lee J.-S."/>
            <person name="Kim H.S."/>
            <person name="Kim J.-S."/>
        </authorList>
    </citation>
    <scope>NUCLEOTIDE SEQUENCE [LARGE SCALE GENOMIC DNA]</scope>
    <source>
        <strain evidence="2 3">KCTC 23157</strain>
    </source>
</reference>
<keyword evidence="3" id="KW-1185">Reference proteome</keyword>
<dbReference type="InterPro" id="IPR051396">
    <property type="entry name" value="Bact_Antivir_Def_Nuclease"/>
</dbReference>
<feature type="domain" description="Endonuclease GajA/Old nuclease/RecF-like AAA" evidence="1">
    <location>
        <begin position="1"/>
        <end position="406"/>
    </location>
</feature>
<dbReference type="SUPFAM" id="SSF52540">
    <property type="entry name" value="P-loop containing nucleoside triphosphate hydrolases"/>
    <property type="match status" value="1"/>
</dbReference>
<gene>
    <name evidence="2" type="ORF">IRJ18_03380</name>
</gene>
<dbReference type="Proteomes" id="UP000632774">
    <property type="component" value="Unassembled WGS sequence"/>
</dbReference>
<evidence type="ECO:0000259" key="1">
    <source>
        <dbReference type="Pfam" id="PF13175"/>
    </source>
</evidence>
<dbReference type="Gene3D" id="3.40.50.300">
    <property type="entry name" value="P-loop containing nucleotide triphosphate hydrolases"/>
    <property type="match status" value="1"/>
</dbReference>
<evidence type="ECO:0000313" key="2">
    <source>
        <dbReference type="EMBL" id="MBE9665389.1"/>
    </source>
</evidence>
<protein>
    <submittedName>
        <fullName evidence="2">AAA family ATPase</fullName>
    </submittedName>
</protein>
<dbReference type="RefSeq" id="WP_194104782.1">
    <property type="nucleotide sequence ID" value="NZ_JADFFM010000001.1"/>
</dbReference>
<dbReference type="Pfam" id="PF13175">
    <property type="entry name" value="AAA_15"/>
    <property type="match status" value="1"/>
</dbReference>
<proteinExistence type="predicted"/>
<dbReference type="InterPro" id="IPR014592">
    <property type="entry name" value="P-loop_UCP034888"/>
</dbReference>
<dbReference type="PANTHER" id="PTHR43581:SF2">
    <property type="entry name" value="EXCINUCLEASE ATPASE SUBUNIT"/>
    <property type="match status" value="1"/>
</dbReference>
<dbReference type="InterPro" id="IPR027417">
    <property type="entry name" value="P-loop_NTPase"/>
</dbReference>
<evidence type="ECO:0000313" key="3">
    <source>
        <dbReference type="Proteomes" id="UP000632774"/>
    </source>
</evidence>
<accession>A0ABR9XEH6</accession>
<organism evidence="2 3">
    <name type="scientific">Mucilaginibacter boryungensis</name>
    <dbReference type="NCBI Taxonomy" id="768480"/>
    <lineage>
        <taxon>Bacteria</taxon>
        <taxon>Pseudomonadati</taxon>
        <taxon>Bacteroidota</taxon>
        <taxon>Sphingobacteriia</taxon>
        <taxon>Sphingobacteriales</taxon>
        <taxon>Sphingobacteriaceae</taxon>
        <taxon>Mucilaginibacter</taxon>
    </lineage>
</organism>
<dbReference type="PANTHER" id="PTHR43581">
    <property type="entry name" value="ATP/GTP PHOSPHATASE"/>
    <property type="match status" value="1"/>
</dbReference>
<dbReference type="InterPro" id="IPR041685">
    <property type="entry name" value="AAA_GajA/Old/RecF-like"/>
</dbReference>
<sequence>MKISIDNFKSIKELPPFQIKPLTILSGVNSSGKSSFIQLLLLLKQTIDLDSGKHQLFLSGDLYFVKKFSDIVTGKNLNNKLKISLEFDKEEILSYDSEFRTRIFDRLPSFSLQVDVKFDYIDEAIRITDFDITYKLPEGEKREQYVKFKSNYGANNTFSIAANNAIFGSDLWEGTPEIFDIAYSSIFPSSYETRSISNTPNVKTGEPDIVESLKIRHFPRIEGEKDLVSNFFNTMSYIGPIRELPRDEYAVSSIKNYVGKAGENTAQILENFATDPITYLKPSFADDGIIYTSKNEPLIDAVKYWMCDIFKIGKNIYAKKESEFYTIILQNDAGIETTIKHVGFGISQLLPIIVEGLLMQKDGTLILEQPEIHLHPKIQSLLFDFLYSLVLDGKRVIIETHSDHFITRMRRRIAENSTNELQDNINLTFMESENGEVMFGTIDLDDFGTLDYFPEDFVEQANLEMKAIVRAQMKKRTVKK</sequence>
<comment type="caution">
    <text evidence="2">The sequence shown here is derived from an EMBL/GenBank/DDBJ whole genome shotgun (WGS) entry which is preliminary data.</text>
</comment>
<dbReference type="PIRSF" id="PIRSF034888">
    <property type="entry name" value="P-loop_UCP034888"/>
    <property type="match status" value="1"/>
</dbReference>
<dbReference type="EMBL" id="JADFFM010000001">
    <property type="protein sequence ID" value="MBE9665389.1"/>
    <property type="molecule type" value="Genomic_DNA"/>
</dbReference>